<keyword evidence="8" id="KW-0418">Kinase</keyword>
<dbReference type="PANTHER" id="PTHR46286:SF1">
    <property type="entry name" value="VIN3-LIKE PROTEIN 1"/>
    <property type="match status" value="1"/>
</dbReference>
<dbReference type="GO" id="GO:0016301">
    <property type="term" value="F:kinase activity"/>
    <property type="evidence" value="ECO:0007669"/>
    <property type="project" value="UniProtKB-KW"/>
</dbReference>
<dbReference type="InterPro" id="IPR032881">
    <property type="entry name" value="Oberon-like_PHD"/>
</dbReference>
<reference evidence="9" key="1">
    <citation type="submission" date="2016-06" db="EMBL/GenBank/DDBJ databases">
        <title>Parallel loss of symbiosis genes in relatives of nitrogen-fixing non-legume Parasponia.</title>
        <authorList>
            <person name="Van Velzen R."/>
            <person name="Holmer R."/>
            <person name="Bu F."/>
            <person name="Rutten L."/>
            <person name="Van Zeijl A."/>
            <person name="Liu W."/>
            <person name="Santuari L."/>
            <person name="Cao Q."/>
            <person name="Sharma T."/>
            <person name="Shen D."/>
            <person name="Roswanjaya Y."/>
            <person name="Wardhani T."/>
            <person name="Kalhor M.S."/>
            <person name="Jansen J."/>
            <person name="Van den Hoogen J."/>
            <person name="Gungor B."/>
            <person name="Hartog M."/>
            <person name="Hontelez J."/>
            <person name="Verver J."/>
            <person name="Yang W.-C."/>
            <person name="Schijlen E."/>
            <person name="Repin R."/>
            <person name="Schilthuizen M."/>
            <person name="Schranz E."/>
            <person name="Heidstra R."/>
            <person name="Miyata K."/>
            <person name="Fedorova E."/>
            <person name="Kohlen W."/>
            <person name="Bisseling T."/>
            <person name="Smit S."/>
            <person name="Geurts R."/>
        </authorList>
    </citation>
    <scope>NUCLEOTIDE SEQUENCE [LARGE SCALE GENOMIC DNA]</scope>
    <source>
        <strain evidence="9">cv. RG33-2</strain>
    </source>
</reference>
<evidence type="ECO:0000256" key="5">
    <source>
        <dbReference type="ARBA" id="ARBA00023242"/>
    </source>
</evidence>
<comment type="subcellular location">
    <subcellularLocation>
        <location evidence="1">Nucleus</location>
    </subcellularLocation>
</comment>
<evidence type="ECO:0000313" key="9">
    <source>
        <dbReference type="Proteomes" id="UP000237000"/>
    </source>
</evidence>
<dbReference type="FunCoup" id="A0A2P5B6K9">
    <property type="interactions" value="1640"/>
</dbReference>
<proteinExistence type="predicted"/>
<evidence type="ECO:0000256" key="3">
    <source>
        <dbReference type="ARBA" id="ARBA00022771"/>
    </source>
</evidence>
<evidence type="ECO:0000256" key="6">
    <source>
        <dbReference type="SAM" id="MobiDB-lite"/>
    </source>
</evidence>
<keyword evidence="9" id="KW-1185">Reference proteome</keyword>
<sequence>MDLEDKLLAKVSGVQSLSSSVQSTPEKNGHSDDASRSPELLQEFLRSGPKKELLRTCLDKDKKNLVSSKNKTMEIAKVTNKTNKKQDLRKASSSPSNQPSSRKQNRKGENPVRLPPTPEQSSEFGFSNSWICKNSACRAVLSVDDTFCRRCSCCICHLFDDNKDPSLWLVCSSESGQGDSCGLSCHIECALQREKVGVVDLGQLMQLDGSYCCASCGKVSGILGSWKKQLVVAKDARRVDVLCYRIYLSYRLLDGTSRFREMNEIIKEAKAKLETEVGPVNGVSSKMARGIVSRLSIAGDVQKLCTLAIGKADDWLTNVSSVNPNCREDSLPSACKFLFEEVTSSSVVIILIELSKASSEDTKGYKLWYYKSREETHSKDPNCVFPRTQRRILISNLQACTEYTFRIISYTETGDLGHSEAKCFTRSVELLNRNPNLLAAKTGKKENALTEGSPSGKREVKSAMEAGSSSEFKVRDLGKILHLAWAQEQGHLEGFCSADIEKCCAANKIVKPETVQEERLPSVTRGLDLNVVSVPDLNEELTPPFESSRDEDIGCSLQQTVEADDDAASHDILKNGLARSHGSGDSQTWTHGPTGDVPAVDSRTEFCRKRALTQTNEEAHDSDSTLINGSPFRISSGSSSLDENFEYCVKIIRWLECEGHITQEFRLKLLTWFSLRSTEQERRVVNTFIQTMIDDPSSLAGQLVDSFTDIISSKRPRNGFCSKLWH</sequence>
<feature type="compositionally biased region" description="Low complexity" evidence="6">
    <location>
        <begin position="91"/>
        <end position="102"/>
    </location>
</feature>
<feature type="compositionally biased region" description="Basic and acidic residues" evidence="6">
    <location>
        <begin position="27"/>
        <end position="36"/>
    </location>
</feature>
<dbReference type="EMBL" id="JXTC01000594">
    <property type="protein sequence ID" value="PON44420.1"/>
    <property type="molecule type" value="Genomic_DNA"/>
</dbReference>
<evidence type="ECO:0000313" key="8">
    <source>
        <dbReference type="EMBL" id="PON44420.1"/>
    </source>
</evidence>
<dbReference type="CDD" id="cd00063">
    <property type="entry name" value="FN3"/>
    <property type="match status" value="1"/>
</dbReference>
<keyword evidence="3" id="KW-0863">Zinc-finger</keyword>
<dbReference type="InParanoid" id="A0A2P5B6K9"/>
<dbReference type="InterPro" id="IPR056990">
    <property type="entry name" value="VIN3-like_C"/>
</dbReference>
<gene>
    <name evidence="8" type="ORF">TorRG33x02_330760</name>
</gene>
<dbReference type="OrthoDB" id="1925343at2759"/>
<dbReference type="InterPro" id="IPR013783">
    <property type="entry name" value="Ig-like_fold"/>
</dbReference>
<keyword evidence="2" id="KW-0479">Metal-binding</keyword>
<dbReference type="InterPro" id="IPR044514">
    <property type="entry name" value="VIN3-like"/>
</dbReference>
<dbReference type="Pfam" id="PF07227">
    <property type="entry name" value="PHD_Oberon"/>
    <property type="match status" value="1"/>
</dbReference>
<dbReference type="GO" id="GO:0040029">
    <property type="term" value="P:epigenetic regulation of gene expression"/>
    <property type="evidence" value="ECO:0007669"/>
    <property type="project" value="InterPro"/>
</dbReference>
<dbReference type="GO" id="GO:0005634">
    <property type="term" value="C:nucleus"/>
    <property type="evidence" value="ECO:0007669"/>
    <property type="project" value="UniProtKB-SubCell"/>
</dbReference>
<dbReference type="Pfam" id="PF23380">
    <property type="entry name" value="VIN3_C"/>
    <property type="match status" value="1"/>
</dbReference>
<feature type="region of interest" description="Disordered" evidence="6">
    <location>
        <begin position="576"/>
        <end position="600"/>
    </location>
</feature>
<evidence type="ECO:0000256" key="2">
    <source>
        <dbReference type="ARBA" id="ARBA00022723"/>
    </source>
</evidence>
<dbReference type="SUPFAM" id="SSF49265">
    <property type="entry name" value="Fibronectin type III"/>
    <property type="match status" value="1"/>
</dbReference>
<feature type="region of interest" description="Disordered" evidence="6">
    <location>
        <begin position="77"/>
        <end position="123"/>
    </location>
</feature>
<dbReference type="InterPro" id="IPR058585">
    <property type="entry name" value="Fn3_VIN3"/>
</dbReference>
<comment type="caution">
    <text evidence="8">The sequence shown here is derived from an EMBL/GenBank/DDBJ whole genome shotgun (WGS) entry which is preliminary data.</text>
</comment>
<keyword evidence="8" id="KW-0808">Transferase</keyword>
<protein>
    <submittedName>
        <fullName evidence="8">Telokin/Myosin light chain kinase</fullName>
    </submittedName>
</protein>
<accession>A0A2P5B6K9</accession>
<dbReference type="PROSITE" id="PS50853">
    <property type="entry name" value="FN3"/>
    <property type="match status" value="1"/>
</dbReference>
<evidence type="ECO:0000256" key="1">
    <source>
        <dbReference type="ARBA" id="ARBA00004123"/>
    </source>
</evidence>
<evidence type="ECO:0000259" key="7">
    <source>
        <dbReference type="PROSITE" id="PS50853"/>
    </source>
</evidence>
<feature type="compositionally biased region" description="Low complexity" evidence="6">
    <location>
        <begin position="11"/>
        <end position="23"/>
    </location>
</feature>
<evidence type="ECO:0000256" key="4">
    <source>
        <dbReference type="ARBA" id="ARBA00022833"/>
    </source>
</evidence>
<dbReference type="InterPro" id="IPR036116">
    <property type="entry name" value="FN3_sf"/>
</dbReference>
<dbReference type="Proteomes" id="UP000237000">
    <property type="component" value="Unassembled WGS sequence"/>
</dbReference>
<dbReference type="Gene3D" id="2.60.40.10">
    <property type="entry name" value="Immunoglobulins"/>
    <property type="match status" value="1"/>
</dbReference>
<feature type="region of interest" description="Disordered" evidence="6">
    <location>
        <begin position="1"/>
        <end position="40"/>
    </location>
</feature>
<dbReference type="InterPro" id="IPR003961">
    <property type="entry name" value="FN3_dom"/>
</dbReference>
<dbReference type="GO" id="GO:0010048">
    <property type="term" value="P:vernalization response"/>
    <property type="evidence" value="ECO:0007669"/>
    <property type="project" value="InterPro"/>
</dbReference>
<dbReference type="GO" id="GO:0008270">
    <property type="term" value="F:zinc ion binding"/>
    <property type="evidence" value="ECO:0007669"/>
    <property type="project" value="UniProtKB-KW"/>
</dbReference>
<dbReference type="STRING" id="63057.A0A2P5B6K9"/>
<keyword evidence="4" id="KW-0862">Zinc</keyword>
<dbReference type="CDD" id="cd15521">
    <property type="entry name" value="PHD_VIN3_plant"/>
    <property type="match status" value="1"/>
</dbReference>
<dbReference type="Pfam" id="PF23376">
    <property type="entry name" value="Fn3_VIN3"/>
    <property type="match status" value="1"/>
</dbReference>
<dbReference type="PANTHER" id="PTHR46286">
    <property type="entry name" value="VIN3-LIKE PROTEIN 2-RELATED"/>
    <property type="match status" value="1"/>
</dbReference>
<keyword evidence="5" id="KW-0539">Nucleus</keyword>
<organism evidence="8 9">
    <name type="scientific">Trema orientale</name>
    <name type="common">Charcoal tree</name>
    <name type="synonym">Celtis orientalis</name>
    <dbReference type="NCBI Taxonomy" id="63057"/>
    <lineage>
        <taxon>Eukaryota</taxon>
        <taxon>Viridiplantae</taxon>
        <taxon>Streptophyta</taxon>
        <taxon>Embryophyta</taxon>
        <taxon>Tracheophyta</taxon>
        <taxon>Spermatophyta</taxon>
        <taxon>Magnoliopsida</taxon>
        <taxon>eudicotyledons</taxon>
        <taxon>Gunneridae</taxon>
        <taxon>Pentapetalae</taxon>
        <taxon>rosids</taxon>
        <taxon>fabids</taxon>
        <taxon>Rosales</taxon>
        <taxon>Cannabaceae</taxon>
        <taxon>Trema</taxon>
    </lineage>
</organism>
<dbReference type="AlphaFoldDB" id="A0A2P5B6K9"/>
<name>A0A2P5B6K9_TREOI</name>
<feature type="domain" description="Fibronectin type-III" evidence="7">
    <location>
        <begin position="331"/>
        <end position="430"/>
    </location>
</feature>